<dbReference type="GO" id="GO:0072659">
    <property type="term" value="P:protein localization to plasma membrane"/>
    <property type="evidence" value="ECO:0007669"/>
    <property type="project" value="TreeGrafter"/>
</dbReference>
<keyword evidence="7 11" id="KW-1133">Transmembrane helix</keyword>
<keyword evidence="3" id="KW-0813">Transport</keyword>
<dbReference type="Gene3D" id="1.10.150.510">
    <property type="entry name" value="Receptor activity modifying family"/>
    <property type="match status" value="1"/>
</dbReference>
<proteinExistence type="inferred from homology"/>
<evidence type="ECO:0000313" key="14">
    <source>
        <dbReference type="Proteomes" id="UP000829720"/>
    </source>
</evidence>
<evidence type="ECO:0000256" key="4">
    <source>
        <dbReference type="ARBA" id="ARBA00022475"/>
    </source>
</evidence>
<comment type="similarity">
    <text evidence="2">Belongs to the RAMP family.</text>
</comment>
<dbReference type="InterPro" id="IPR006985">
    <property type="entry name" value="RAMP"/>
</dbReference>
<sequence>MATLLLFVLFPALLWGETLQINITKEINVTREDDESFQTQEQFHNFAHCNETLLNYISMTCQINFQQEMQNNKKELWCDWEQVIRPYNRLTTCMEYVAEALNCFFPNHIVQDAFIHIHTSYFQHCPDQHEGFIDAPQCVVITLTLVPVSLIPALVFLVVWKSKVRD</sequence>
<dbReference type="Pfam" id="PF04901">
    <property type="entry name" value="RAMP"/>
    <property type="match status" value="1"/>
</dbReference>
<keyword evidence="6 12" id="KW-0732">Signal</keyword>
<evidence type="ECO:0000256" key="8">
    <source>
        <dbReference type="ARBA" id="ARBA00023136"/>
    </source>
</evidence>
<dbReference type="GO" id="GO:0007186">
    <property type="term" value="P:G protein-coupled receptor signaling pathway"/>
    <property type="evidence" value="ECO:0007669"/>
    <property type="project" value="TreeGrafter"/>
</dbReference>
<evidence type="ECO:0000256" key="9">
    <source>
        <dbReference type="ARBA" id="ARBA00023157"/>
    </source>
</evidence>
<accession>A0A8T3DKB7</accession>
<keyword evidence="9" id="KW-1015">Disulfide bond</keyword>
<keyword evidence="4" id="KW-1003">Cell membrane</keyword>
<dbReference type="InterPro" id="IPR038126">
    <property type="entry name" value="RAMP_sf"/>
</dbReference>
<dbReference type="GO" id="GO:0032870">
    <property type="term" value="P:cellular response to hormone stimulus"/>
    <property type="evidence" value="ECO:0007669"/>
    <property type="project" value="TreeGrafter"/>
</dbReference>
<dbReference type="GO" id="GO:0009986">
    <property type="term" value="C:cell surface"/>
    <property type="evidence" value="ECO:0007669"/>
    <property type="project" value="TreeGrafter"/>
</dbReference>
<dbReference type="EMBL" id="JAERUA010000008">
    <property type="protein sequence ID" value="KAI1896496.1"/>
    <property type="molecule type" value="Genomic_DNA"/>
</dbReference>
<organism evidence="13 14">
    <name type="scientific">Albula goreensis</name>
    <dbReference type="NCBI Taxonomy" id="1534307"/>
    <lineage>
        <taxon>Eukaryota</taxon>
        <taxon>Metazoa</taxon>
        <taxon>Chordata</taxon>
        <taxon>Craniata</taxon>
        <taxon>Vertebrata</taxon>
        <taxon>Euteleostomi</taxon>
        <taxon>Actinopterygii</taxon>
        <taxon>Neopterygii</taxon>
        <taxon>Teleostei</taxon>
        <taxon>Albuliformes</taxon>
        <taxon>Albulidae</taxon>
        <taxon>Albula</taxon>
    </lineage>
</organism>
<gene>
    <name evidence="13" type="ORF">AGOR_G00095380</name>
</gene>
<feature type="signal peptide" evidence="12">
    <location>
        <begin position="1"/>
        <end position="16"/>
    </location>
</feature>
<dbReference type="GO" id="GO:0015026">
    <property type="term" value="F:coreceptor activity"/>
    <property type="evidence" value="ECO:0007669"/>
    <property type="project" value="InterPro"/>
</dbReference>
<evidence type="ECO:0000256" key="10">
    <source>
        <dbReference type="ARBA" id="ARBA00023170"/>
    </source>
</evidence>
<evidence type="ECO:0000256" key="6">
    <source>
        <dbReference type="ARBA" id="ARBA00022729"/>
    </source>
</evidence>
<evidence type="ECO:0000313" key="13">
    <source>
        <dbReference type="EMBL" id="KAI1896496.1"/>
    </source>
</evidence>
<dbReference type="OrthoDB" id="9416539at2759"/>
<keyword evidence="5 11" id="KW-0812">Transmembrane</keyword>
<dbReference type="AlphaFoldDB" id="A0A8T3DKB7"/>
<evidence type="ECO:0000256" key="5">
    <source>
        <dbReference type="ARBA" id="ARBA00022692"/>
    </source>
</evidence>
<keyword evidence="10" id="KW-0675">Receptor</keyword>
<evidence type="ECO:0008006" key="15">
    <source>
        <dbReference type="Google" id="ProtNLM"/>
    </source>
</evidence>
<dbReference type="GO" id="GO:0008277">
    <property type="term" value="P:regulation of G protein-coupled receptor signaling pathway"/>
    <property type="evidence" value="ECO:0007669"/>
    <property type="project" value="InterPro"/>
</dbReference>
<evidence type="ECO:0000256" key="7">
    <source>
        <dbReference type="ARBA" id="ARBA00022989"/>
    </source>
</evidence>
<dbReference type="GO" id="GO:0005886">
    <property type="term" value="C:plasma membrane"/>
    <property type="evidence" value="ECO:0007669"/>
    <property type="project" value="UniProtKB-SubCell"/>
</dbReference>
<dbReference type="GO" id="GO:0043235">
    <property type="term" value="C:receptor complex"/>
    <property type="evidence" value="ECO:0007669"/>
    <property type="project" value="TreeGrafter"/>
</dbReference>
<evidence type="ECO:0000256" key="11">
    <source>
        <dbReference type="SAM" id="Phobius"/>
    </source>
</evidence>
<name>A0A8T3DKB7_9TELE</name>
<evidence type="ECO:0000256" key="12">
    <source>
        <dbReference type="SAM" id="SignalP"/>
    </source>
</evidence>
<feature type="transmembrane region" description="Helical" evidence="11">
    <location>
        <begin position="139"/>
        <end position="160"/>
    </location>
</feature>
<feature type="chain" id="PRO_5035743416" description="Receptor activity modifying protein 2" evidence="12">
    <location>
        <begin position="17"/>
        <end position="166"/>
    </location>
</feature>
<protein>
    <recommendedName>
        <fullName evidence="15">Receptor activity modifying protein 2</fullName>
    </recommendedName>
</protein>
<dbReference type="GO" id="GO:0031623">
    <property type="term" value="P:receptor internalization"/>
    <property type="evidence" value="ECO:0007669"/>
    <property type="project" value="TreeGrafter"/>
</dbReference>
<comment type="subcellular location">
    <subcellularLocation>
        <location evidence="1">Cell membrane</location>
        <topology evidence="1">Single-pass type I membrane protein</topology>
    </subcellularLocation>
</comment>
<dbReference type="PANTHER" id="PTHR14076:SF9">
    <property type="entry name" value="RECEPTOR ACTIVITY-MODIFYING PROTEIN 2"/>
    <property type="match status" value="1"/>
</dbReference>
<evidence type="ECO:0000256" key="2">
    <source>
        <dbReference type="ARBA" id="ARBA00007087"/>
    </source>
</evidence>
<dbReference type="GO" id="GO:0001525">
    <property type="term" value="P:angiogenesis"/>
    <property type="evidence" value="ECO:0007669"/>
    <property type="project" value="TreeGrafter"/>
</dbReference>
<dbReference type="GO" id="GO:0006816">
    <property type="term" value="P:calcium ion transport"/>
    <property type="evidence" value="ECO:0007669"/>
    <property type="project" value="TreeGrafter"/>
</dbReference>
<dbReference type="GO" id="GO:0006886">
    <property type="term" value="P:intracellular protein transport"/>
    <property type="evidence" value="ECO:0007669"/>
    <property type="project" value="InterPro"/>
</dbReference>
<dbReference type="PANTHER" id="PTHR14076">
    <property type="entry name" value="RECEPTOR ACTIVITY MODIFYING PROTEIN RAMP"/>
    <property type="match status" value="1"/>
</dbReference>
<evidence type="ECO:0000256" key="3">
    <source>
        <dbReference type="ARBA" id="ARBA00022448"/>
    </source>
</evidence>
<evidence type="ECO:0000256" key="1">
    <source>
        <dbReference type="ARBA" id="ARBA00004251"/>
    </source>
</evidence>
<keyword evidence="8 11" id="KW-0472">Membrane</keyword>
<keyword evidence="14" id="KW-1185">Reference proteome</keyword>
<reference evidence="13" key="1">
    <citation type="submission" date="2021-01" db="EMBL/GenBank/DDBJ databases">
        <authorList>
            <person name="Zahm M."/>
            <person name="Roques C."/>
            <person name="Cabau C."/>
            <person name="Klopp C."/>
            <person name="Donnadieu C."/>
            <person name="Jouanno E."/>
            <person name="Lampietro C."/>
            <person name="Louis A."/>
            <person name="Herpin A."/>
            <person name="Echchiki A."/>
            <person name="Berthelot C."/>
            <person name="Parey E."/>
            <person name="Roest-Crollius H."/>
            <person name="Braasch I."/>
            <person name="Postlethwait J."/>
            <person name="Bobe J."/>
            <person name="Montfort J."/>
            <person name="Bouchez O."/>
            <person name="Begum T."/>
            <person name="Mejri S."/>
            <person name="Adams A."/>
            <person name="Chen W.-J."/>
            <person name="Guiguen Y."/>
        </authorList>
    </citation>
    <scope>NUCLEOTIDE SEQUENCE</scope>
    <source>
        <tissue evidence="13">Blood</tissue>
    </source>
</reference>
<dbReference type="Proteomes" id="UP000829720">
    <property type="component" value="Unassembled WGS sequence"/>
</dbReference>
<comment type="caution">
    <text evidence="13">The sequence shown here is derived from an EMBL/GenBank/DDBJ whole genome shotgun (WGS) entry which is preliminary data.</text>
</comment>